<feature type="transmembrane region" description="Helical" evidence="1">
    <location>
        <begin position="12"/>
        <end position="39"/>
    </location>
</feature>
<feature type="transmembrane region" description="Helical" evidence="1">
    <location>
        <begin position="176"/>
        <end position="198"/>
    </location>
</feature>
<evidence type="ECO:0000256" key="1">
    <source>
        <dbReference type="SAM" id="Phobius"/>
    </source>
</evidence>
<name>A0A812D7J8_ACAPH</name>
<dbReference type="AlphaFoldDB" id="A0A812D7J8"/>
<feature type="transmembrane region" description="Helical" evidence="1">
    <location>
        <begin position="89"/>
        <end position="114"/>
    </location>
</feature>
<dbReference type="Proteomes" id="UP000597762">
    <property type="component" value="Unassembled WGS sequence"/>
</dbReference>
<sequence length="199" mass="23521">MRFFLTNSSHFSSMILLAFYACIFKMITFFFLSLIFSFFSSFFSYFYFFLYFILLFFLSFFLSFFLFSLLTIFLSTITNSSIPSVLNSFFQVCLFLAMFLSSCQPVTYFFIHITFLSHDFLQFSFSISRLLHCFSFHSFSTTHHLSPISSLVPLPCLTFLSFVYIFQYLILSSTEISFLSSSKSTIYFLLFRVFLLFCL</sequence>
<reference evidence="2" key="1">
    <citation type="submission" date="2021-01" db="EMBL/GenBank/DDBJ databases">
        <authorList>
            <person name="Li R."/>
            <person name="Bekaert M."/>
        </authorList>
    </citation>
    <scope>NUCLEOTIDE SEQUENCE</scope>
    <source>
        <strain evidence="2">Farmed</strain>
    </source>
</reference>
<dbReference type="EMBL" id="CAHIKZ030003097">
    <property type="protein sequence ID" value="CAE1296140.1"/>
    <property type="molecule type" value="Genomic_DNA"/>
</dbReference>
<accession>A0A812D7J8</accession>
<keyword evidence="1" id="KW-0812">Transmembrane</keyword>
<proteinExistence type="predicted"/>
<keyword evidence="3" id="KW-1185">Reference proteome</keyword>
<feature type="transmembrane region" description="Helical" evidence="1">
    <location>
        <begin position="45"/>
        <end position="77"/>
    </location>
</feature>
<dbReference type="PROSITE" id="PS51257">
    <property type="entry name" value="PROKAR_LIPOPROTEIN"/>
    <property type="match status" value="1"/>
</dbReference>
<keyword evidence="1" id="KW-1133">Transmembrane helix</keyword>
<evidence type="ECO:0000313" key="3">
    <source>
        <dbReference type="Proteomes" id="UP000597762"/>
    </source>
</evidence>
<organism evidence="2 3">
    <name type="scientific">Acanthosepion pharaonis</name>
    <name type="common">Pharaoh cuttlefish</name>
    <name type="synonym">Sepia pharaonis</name>
    <dbReference type="NCBI Taxonomy" id="158019"/>
    <lineage>
        <taxon>Eukaryota</taxon>
        <taxon>Metazoa</taxon>
        <taxon>Spiralia</taxon>
        <taxon>Lophotrochozoa</taxon>
        <taxon>Mollusca</taxon>
        <taxon>Cephalopoda</taxon>
        <taxon>Coleoidea</taxon>
        <taxon>Decapodiformes</taxon>
        <taxon>Sepiida</taxon>
        <taxon>Sepiina</taxon>
        <taxon>Sepiidae</taxon>
        <taxon>Acanthosepion</taxon>
    </lineage>
</organism>
<protein>
    <submittedName>
        <fullName evidence="2">Uncharacterized protein</fullName>
    </submittedName>
</protein>
<evidence type="ECO:0000313" key="2">
    <source>
        <dbReference type="EMBL" id="CAE1296140.1"/>
    </source>
</evidence>
<feature type="transmembrane region" description="Helical" evidence="1">
    <location>
        <begin position="151"/>
        <end position="170"/>
    </location>
</feature>
<keyword evidence="1" id="KW-0472">Membrane</keyword>
<gene>
    <name evidence="2" type="ORF">SPHA_51259</name>
</gene>
<comment type="caution">
    <text evidence="2">The sequence shown here is derived from an EMBL/GenBank/DDBJ whole genome shotgun (WGS) entry which is preliminary data.</text>
</comment>